<dbReference type="GO" id="GO:0030976">
    <property type="term" value="F:thiamine pyrophosphate binding"/>
    <property type="evidence" value="ECO:0007669"/>
    <property type="project" value="TreeGrafter"/>
</dbReference>
<dbReference type="PANTHER" id="PTHR30006">
    <property type="entry name" value="THIAMINE-BINDING PERIPLASMIC PROTEIN-RELATED"/>
    <property type="match status" value="1"/>
</dbReference>
<gene>
    <name evidence="2" type="ORF">GGQ63_003035</name>
</gene>
<reference evidence="2 3" key="1">
    <citation type="submission" date="2020-08" db="EMBL/GenBank/DDBJ databases">
        <title>Genomic Encyclopedia of Type Strains, Phase IV (KMG-IV): sequencing the most valuable type-strain genomes for metagenomic binning, comparative biology and taxonomic classification.</title>
        <authorList>
            <person name="Goeker M."/>
        </authorList>
    </citation>
    <scope>NUCLEOTIDE SEQUENCE [LARGE SCALE GENOMIC DNA]</scope>
    <source>
        <strain evidence="2 3">DSM 16268</strain>
    </source>
</reference>
<dbReference type="GO" id="GO:0015888">
    <property type="term" value="P:thiamine transport"/>
    <property type="evidence" value="ECO:0007669"/>
    <property type="project" value="TreeGrafter"/>
</dbReference>
<dbReference type="EMBL" id="JACHOO010000006">
    <property type="protein sequence ID" value="MBB5753960.1"/>
    <property type="molecule type" value="Genomic_DNA"/>
</dbReference>
<protein>
    <submittedName>
        <fullName evidence="2">Putative spermidine/putrescine transport system substrate-binding protein</fullName>
    </submittedName>
</protein>
<dbReference type="PROSITE" id="PS51318">
    <property type="entry name" value="TAT"/>
    <property type="match status" value="1"/>
</dbReference>
<dbReference type="GO" id="GO:0030975">
    <property type="term" value="F:thiamine binding"/>
    <property type="evidence" value="ECO:0007669"/>
    <property type="project" value="TreeGrafter"/>
</dbReference>
<name>A0A7W9FNL7_9HYPH</name>
<sequence length="374" mass="41580">MMKTIDKSGATRRGFLKGSAGGLAALGAGVNLFNINHAWSADAVYDGGVFDAGGATLNVAEWGGFWEEIVRKEMLDAFEKDFNCKIVYESSFPWFPKFVAGGPEKPPFAIANWNYGEMFKTAAAGDFFTPVDEVVENVPNAKNIWPFATATGVGITWSYTRYCYAYRTDLVDPPIKSFKDFWDEKYAGKRGTYVTSNGLQMDFFIAACALFGKDQYDLDAGYEAMKAAMPMKISDFTGNMQTLLERGEVAVAVQHDAEVYQMMDRGIKVAPYIWDEVKPILTQTKTVSKYLEPVQKKLAYALLNLTLDTKLQSVMCDKFYQRPVNKNVVVTPNLSSKGVSNTEDSTAGYWTPDWKSYNENEADIVETVNGIFAG</sequence>
<dbReference type="NCBIfam" id="TIGR01409">
    <property type="entry name" value="TAT_signal_seq"/>
    <property type="match status" value="1"/>
</dbReference>
<evidence type="ECO:0000256" key="1">
    <source>
        <dbReference type="ARBA" id="ARBA00022729"/>
    </source>
</evidence>
<evidence type="ECO:0000313" key="3">
    <source>
        <dbReference type="Proteomes" id="UP000523821"/>
    </source>
</evidence>
<dbReference type="GO" id="GO:0030288">
    <property type="term" value="C:outer membrane-bounded periplasmic space"/>
    <property type="evidence" value="ECO:0007669"/>
    <property type="project" value="TreeGrafter"/>
</dbReference>
<dbReference type="RefSeq" id="WP_246429800.1">
    <property type="nucleotide sequence ID" value="NZ_JACHOO010000006.1"/>
</dbReference>
<proteinExistence type="predicted"/>
<comment type="caution">
    <text evidence="2">The sequence shown here is derived from an EMBL/GenBank/DDBJ whole genome shotgun (WGS) entry which is preliminary data.</text>
</comment>
<dbReference type="SUPFAM" id="SSF53850">
    <property type="entry name" value="Periplasmic binding protein-like II"/>
    <property type="match status" value="1"/>
</dbReference>
<dbReference type="AlphaFoldDB" id="A0A7W9FNL7"/>
<dbReference type="Proteomes" id="UP000523821">
    <property type="component" value="Unassembled WGS sequence"/>
</dbReference>
<dbReference type="InterPro" id="IPR019546">
    <property type="entry name" value="TAT_signal_bac_arc"/>
</dbReference>
<dbReference type="Gene3D" id="3.40.190.10">
    <property type="entry name" value="Periplasmic binding protein-like II"/>
    <property type="match status" value="2"/>
</dbReference>
<evidence type="ECO:0000313" key="2">
    <source>
        <dbReference type="EMBL" id="MBB5753960.1"/>
    </source>
</evidence>
<keyword evidence="1" id="KW-0732">Signal</keyword>
<keyword evidence="3" id="KW-1185">Reference proteome</keyword>
<dbReference type="PANTHER" id="PTHR30006:SF2">
    <property type="entry name" value="ABC TRANSPORTER SUBSTRATE-BINDING PROTEIN"/>
    <property type="match status" value="1"/>
</dbReference>
<accession>A0A7W9FNL7</accession>
<organism evidence="2 3">
    <name type="scientific">Prosthecomicrobium pneumaticum</name>
    <dbReference type="NCBI Taxonomy" id="81895"/>
    <lineage>
        <taxon>Bacteria</taxon>
        <taxon>Pseudomonadati</taxon>
        <taxon>Pseudomonadota</taxon>
        <taxon>Alphaproteobacteria</taxon>
        <taxon>Hyphomicrobiales</taxon>
        <taxon>Kaistiaceae</taxon>
        <taxon>Prosthecomicrobium</taxon>
    </lineage>
</organism>
<dbReference type="InterPro" id="IPR006311">
    <property type="entry name" value="TAT_signal"/>
</dbReference>